<dbReference type="EMBL" id="PQFZ01000008">
    <property type="protein sequence ID" value="POR50969.1"/>
    <property type="molecule type" value="Genomic_DNA"/>
</dbReference>
<feature type="domain" description="AB hydrolase-1" evidence="1">
    <location>
        <begin position="160"/>
        <end position="390"/>
    </location>
</feature>
<dbReference type="AlphaFoldDB" id="A0A2S4M8P2"/>
<proteinExistence type="predicted"/>
<dbReference type="InterPro" id="IPR050228">
    <property type="entry name" value="Carboxylesterase_BioH"/>
</dbReference>
<dbReference type="PANTHER" id="PTHR43194">
    <property type="entry name" value="HYDROLASE ALPHA/BETA FOLD FAMILY"/>
    <property type="match status" value="1"/>
</dbReference>
<dbReference type="Proteomes" id="UP000236919">
    <property type="component" value="Unassembled WGS sequence"/>
</dbReference>
<dbReference type="Pfam" id="PF00561">
    <property type="entry name" value="Abhydrolase_1"/>
    <property type="match status" value="1"/>
</dbReference>
<accession>A0A2S4M8P2</accession>
<name>A0A2S4M8P2_9HYPH</name>
<dbReference type="OrthoDB" id="9804723at2"/>
<organism evidence="2 3">
    <name type="scientific">Bosea psychrotolerans</name>
    <dbReference type="NCBI Taxonomy" id="1871628"/>
    <lineage>
        <taxon>Bacteria</taxon>
        <taxon>Pseudomonadati</taxon>
        <taxon>Pseudomonadota</taxon>
        <taxon>Alphaproteobacteria</taxon>
        <taxon>Hyphomicrobiales</taxon>
        <taxon>Boseaceae</taxon>
        <taxon>Bosea</taxon>
    </lineage>
</organism>
<gene>
    <name evidence="2" type="ORF">CYD53_108220</name>
</gene>
<evidence type="ECO:0000313" key="3">
    <source>
        <dbReference type="Proteomes" id="UP000236919"/>
    </source>
</evidence>
<keyword evidence="3" id="KW-1185">Reference proteome</keyword>
<dbReference type="PANTHER" id="PTHR43194:SF2">
    <property type="entry name" value="PEROXISOMAL MEMBRANE PROTEIN LPX1"/>
    <property type="match status" value="1"/>
</dbReference>
<dbReference type="SUPFAM" id="SSF53474">
    <property type="entry name" value="alpha/beta-Hydrolases"/>
    <property type="match status" value="1"/>
</dbReference>
<evidence type="ECO:0000259" key="1">
    <source>
        <dbReference type="Pfam" id="PF00561"/>
    </source>
</evidence>
<reference evidence="2 3" key="1">
    <citation type="submission" date="2018-01" db="EMBL/GenBank/DDBJ databases">
        <title>Genomic Encyclopedia of Type Strains, Phase III (KMG-III): the genomes of soil and plant-associated and newly described type strains.</title>
        <authorList>
            <person name="Whitman W."/>
        </authorList>
    </citation>
    <scope>NUCLEOTIDE SEQUENCE [LARGE SCALE GENOMIC DNA]</scope>
    <source>
        <strain evidence="2 3">1131</strain>
    </source>
</reference>
<dbReference type="RefSeq" id="WP_103719062.1">
    <property type="nucleotide sequence ID" value="NZ_PQFZ01000008.1"/>
</dbReference>
<comment type="caution">
    <text evidence="2">The sequence shown here is derived from an EMBL/GenBank/DDBJ whole genome shotgun (WGS) entry which is preliminary data.</text>
</comment>
<dbReference type="Gene3D" id="3.40.50.1820">
    <property type="entry name" value="alpha/beta hydrolase"/>
    <property type="match status" value="1"/>
</dbReference>
<dbReference type="InterPro" id="IPR000073">
    <property type="entry name" value="AB_hydrolase_1"/>
</dbReference>
<evidence type="ECO:0000313" key="2">
    <source>
        <dbReference type="EMBL" id="POR50969.1"/>
    </source>
</evidence>
<dbReference type="InterPro" id="IPR029058">
    <property type="entry name" value="AB_hydrolase_fold"/>
</dbReference>
<sequence>MSLARLRERLEAAATDPELRRLGPGLQASLRLENGGDALVLRLDAGEPLFLATDAPADIVLAAAPEAWDQALASPPPPRFHAFTAFAIANPDFTLTGDPLQIARARPVLERLFEQVAASEPAPATEVPRDLRQVASRYHRLETAEGPCDLFVESAGSGVPILFLHTAGADARQFHGQLADIGLGRSWRMIAPDMPFHGRSMPPMGWRGEPYRLNAARYLGWCVAIIEQIAGDKVVVAGGSMGAAMALLLAAERPDLVAGVVAIEPPFQSKGRRNPYQHHVGIHAGLHNSSFVRGLMSPTSPLDQRRRAAWIYSQGAPEIYSGDLAFYSEEFDGALIAPRIDTKRTPVALLCGTYDYSATPEDGQKLAALMPGAALRVMDGLGHFPMCENPDLFRPHLVAALDHIAA</sequence>
<protein>
    <submittedName>
        <fullName evidence="2">Pimeloyl-ACP methyl ester carboxylesterase</fullName>
    </submittedName>
</protein>